<dbReference type="Gene3D" id="1.10.1200.10">
    <property type="entry name" value="ACP-like"/>
    <property type="match status" value="1"/>
</dbReference>
<keyword evidence="5" id="KW-0012">Acyltransferase</keyword>
<feature type="non-terminal residue" evidence="9">
    <location>
        <position position="1205"/>
    </location>
</feature>
<dbReference type="FunFam" id="3.40.47.10:FF:000019">
    <property type="entry name" value="Polyketide synthase type I"/>
    <property type="match status" value="1"/>
</dbReference>
<dbReference type="Pfam" id="PF16197">
    <property type="entry name" value="KAsynt_C_assoc"/>
    <property type="match status" value="1"/>
</dbReference>
<dbReference type="AlphaFoldDB" id="A0A1V3ZY59"/>
<feature type="region of interest" description="Disordered" evidence="6">
    <location>
        <begin position="703"/>
        <end position="730"/>
    </location>
</feature>
<sequence length="1205" mass="125577">QRTRHWINTDPTSAPSASAASAGASGAGGAESDFWKAVESEDVDALSEMLSLGDQEPQDSHGVLRPALSLLSGWRRAQVTRATVDSWRYQVSWRPQAYDSALPRSGSSDVAGRWIVVTPAGYGDHPWAVASMRALADGGAQVSQISADADLASNPEPLARLLEAEARRDGGRPAGVLSFLALDCGETVEGREELQRTPLSGTAATLGLVQAMVDVELAASLWCVTSGAVSVGRADRIRDADQAHVWGLGQVAGLEHPEWWGGLIDLPEEPDSRTVGRLAQVLANASRALMTGAPPREDQVALRPSGVFVRRLTRAAPASHAPGAGSWSSDGPALITGGTGALGAHVARWLLRSGINHLVLVSRRGAGAPGADELRSELLGLAGPEGKVEIRGCDVSDRDDLSALVESLDEAGTPVRSVFHTAGIGTTASLVDSDVEALTQACAAKSHGARHLDHVFHDRELDAFVLFSSGAGVWGGGGQGAYAAANSSLDALAQYRRSRGLHALSVAWGTWGGGGMAAQGAAEEQLRRLGLPAMEPTQAVEALRHSLGLDETTVTVADIDWEVFAPTLSAARRRPLISDLAEARAALDGDPLAPGSAPKAASRTGTRSDDLLQRLTALSTGERDRVLLDLVRAEAAAVLGHSGSDSVAAHRAFKELGFDSLTAVQLRNRLKSATGLLLPTTLVFDHPSPRALVAHLKNELLGDDTSAGPLTASEKERARDGSRSSAAEEGDADPLVIVSMSCRFPGAANSPEQLWSLIAEGRDAVSEFPGDRGWDLDRLYDPQLSRSGTSYTREGSFVTDVAEFDADFFGISPREAVAMDPQQRLLLETSWEVFERAGIAVDDLRESRTGVFIGAATSYYGTGPVSAGSGSDGAEGTDGFLLTGTATAVLSGRISYTFGLEGPAVTIDTACSSSLVSLHMAAQALRNGECTMALVGGVTVMATPAAFVEFSRQRGLAADGRCKAFSADADGTGWGEGAGVVLVERLSDARRNGHPVLAVVCGTAVNQDGASNGLSAPNGPSQQRVIRQALANAGLQPGDVDAVEAHGTGTRLGDPIEAQALLATYGQDRDADRPLWLGTVKSNIGHTQSAAGLAGIIKMVMAMRHGTLPRTLHIGEPTPHVEWSAGAVSLLSKDQEWPSGTERTRRAGVSAFGVSGTNAHVILEEAPGEAVEGTDDGTTLNTTTDIGTGTEPAAVPTPWVLSART</sequence>
<dbReference type="InterPro" id="IPR036291">
    <property type="entry name" value="NAD(P)-bd_dom_sf"/>
</dbReference>
<dbReference type="CDD" id="cd08952">
    <property type="entry name" value="KR_1_SDR_x"/>
    <property type="match status" value="1"/>
</dbReference>
<dbReference type="Pfam" id="PF02801">
    <property type="entry name" value="Ketoacyl-synt_C"/>
    <property type="match status" value="1"/>
</dbReference>
<keyword evidence="2" id="KW-0597">Phosphoprotein</keyword>
<dbReference type="InterPro" id="IPR014031">
    <property type="entry name" value="Ketoacyl_synth_C"/>
</dbReference>
<name>A0A1V3ZY59_9ACTN</name>
<dbReference type="Pfam" id="PF00550">
    <property type="entry name" value="PP-binding"/>
    <property type="match status" value="1"/>
</dbReference>
<accession>A0A1V3ZY59</accession>
<dbReference type="PROSITE" id="PS50075">
    <property type="entry name" value="CARRIER"/>
    <property type="match status" value="1"/>
</dbReference>
<dbReference type="Pfam" id="PF08659">
    <property type="entry name" value="KR"/>
    <property type="match status" value="1"/>
</dbReference>
<dbReference type="PROSITE" id="PS00012">
    <property type="entry name" value="PHOSPHOPANTETHEINE"/>
    <property type="match status" value="1"/>
</dbReference>
<evidence type="ECO:0000259" key="7">
    <source>
        <dbReference type="PROSITE" id="PS50075"/>
    </source>
</evidence>
<dbReference type="InterPro" id="IPR020841">
    <property type="entry name" value="PKS_Beta-ketoAc_synthase_dom"/>
</dbReference>
<keyword evidence="4" id="KW-0511">Multifunctional enzyme</keyword>
<dbReference type="InterPro" id="IPR006162">
    <property type="entry name" value="Ppantetheine_attach_site"/>
</dbReference>
<proteinExistence type="predicted"/>
<dbReference type="InterPro" id="IPR020806">
    <property type="entry name" value="PKS_PP-bd"/>
</dbReference>
<dbReference type="GO" id="GO:0033068">
    <property type="term" value="P:macrolide biosynthetic process"/>
    <property type="evidence" value="ECO:0007669"/>
    <property type="project" value="UniProtKB-ARBA"/>
</dbReference>
<dbReference type="SUPFAM" id="SSF53901">
    <property type="entry name" value="Thiolase-like"/>
    <property type="match status" value="1"/>
</dbReference>
<dbReference type="InterPro" id="IPR050091">
    <property type="entry name" value="PKS_NRPS_Biosynth_Enz"/>
</dbReference>
<feature type="domain" description="Carrier" evidence="7">
    <location>
        <begin position="625"/>
        <end position="700"/>
    </location>
</feature>
<dbReference type="PROSITE" id="PS00606">
    <property type="entry name" value="KS3_1"/>
    <property type="match status" value="1"/>
</dbReference>
<dbReference type="SUPFAM" id="SSF47336">
    <property type="entry name" value="ACP-like"/>
    <property type="match status" value="1"/>
</dbReference>
<dbReference type="GO" id="GO:0004315">
    <property type="term" value="F:3-oxoacyl-[acyl-carrier-protein] synthase activity"/>
    <property type="evidence" value="ECO:0007669"/>
    <property type="project" value="InterPro"/>
</dbReference>
<evidence type="ECO:0000256" key="3">
    <source>
        <dbReference type="ARBA" id="ARBA00022679"/>
    </source>
</evidence>
<dbReference type="Proteomes" id="UP000190539">
    <property type="component" value="Unassembled WGS sequence"/>
</dbReference>
<evidence type="ECO:0000256" key="4">
    <source>
        <dbReference type="ARBA" id="ARBA00023268"/>
    </source>
</evidence>
<dbReference type="GO" id="GO:0031177">
    <property type="term" value="F:phosphopantetheine binding"/>
    <property type="evidence" value="ECO:0007669"/>
    <property type="project" value="InterPro"/>
</dbReference>
<dbReference type="PROSITE" id="PS52004">
    <property type="entry name" value="KS3_2"/>
    <property type="match status" value="1"/>
</dbReference>
<dbReference type="InterPro" id="IPR057326">
    <property type="entry name" value="KR_dom"/>
</dbReference>
<feature type="compositionally biased region" description="Basic and acidic residues" evidence="6">
    <location>
        <begin position="713"/>
        <end position="722"/>
    </location>
</feature>
<comment type="caution">
    <text evidence="9">The sequence shown here is derived from an EMBL/GenBank/DDBJ whole genome shotgun (WGS) entry which is preliminary data.</text>
</comment>
<dbReference type="SMART" id="SM00825">
    <property type="entry name" value="PKS_KS"/>
    <property type="match status" value="1"/>
</dbReference>
<dbReference type="PANTHER" id="PTHR43775:SF51">
    <property type="entry name" value="INACTIVE PHENOLPHTHIOCEROL SYNTHESIS POLYKETIDE SYNTHASE TYPE I PKS1-RELATED"/>
    <property type="match status" value="1"/>
</dbReference>
<evidence type="ECO:0000256" key="5">
    <source>
        <dbReference type="ARBA" id="ARBA00023315"/>
    </source>
</evidence>
<feature type="domain" description="Ketosynthase family 3 (KS3)" evidence="8">
    <location>
        <begin position="732"/>
        <end position="1165"/>
    </location>
</feature>
<protein>
    <submittedName>
        <fullName evidence="9">Uncharacterized protein</fullName>
    </submittedName>
</protein>
<dbReference type="CDD" id="cd00833">
    <property type="entry name" value="PKS"/>
    <property type="match status" value="1"/>
</dbReference>
<dbReference type="SMART" id="SM00823">
    <property type="entry name" value="PKS_PP"/>
    <property type="match status" value="1"/>
</dbReference>
<dbReference type="InterPro" id="IPR032821">
    <property type="entry name" value="PKS_assoc"/>
</dbReference>
<evidence type="ECO:0000313" key="9">
    <source>
        <dbReference type="EMBL" id="OON70407.1"/>
    </source>
</evidence>
<dbReference type="GO" id="GO:0004312">
    <property type="term" value="F:fatty acid synthase activity"/>
    <property type="evidence" value="ECO:0007669"/>
    <property type="project" value="TreeGrafter"/>
</dbReference>
<gene>
    <name evidence="9" type="ORF">B1H18_34675</name>
</gene>
<evidence type="ECO:0000259" key="8">
    <source>
        <dbReference type="PROSITE" id="PS52004"/>
    </source>
</evidence>
<dbReference type="GO" id="GO:0006633">
    <property type="term" value="P:fatty acid biosynthetic process"/>
    <property type="evidence" value="ECO:0007669"/>
    <property type="project" value="InterPro"/>
</dbReference>
<evidence type="ECO:0000256" key="6">
    <source>
        <dbReference type="SAM" id="MobiDB-lite"/>
    </source>
</evidence>
<dbReference type="InterPro" id="IPR014030">
    <property type="entry name" value="Ketoacyl_synth_N"/>
</dbReference>
<dbReference type="PANTHER" id="PTHR43775">
    <property type="entry name" value="FATTY ACID SYNTHASE"/>
    <property type="match status" value="1"/>
</dbReference>
<dbReference type="InterPro" id="IPR016039">
    <property type="entry name" value="Thiolase-like"/>
</dbReference>
<dbReference type="FunFam" id="1.10.1200.10:FF:000007">
    <property type="entry name" value="Probable polyketide synthase pks17"/>
    <property type="match status" value="1"/>
</dbReference>
<dbReference type="Gene3D" id="6.10.140.1830">
    <property type="match status" value="1"/>
</dbReference>
<feature type="non-terminal residue" evidence="9">
    <location>
        <position position="1"/>
    </location>
</feature>
<feature type="region of interest" description="Disordered" evidence="6">
    <location>
        <begin position="1182"/>
        <end position="1205"/>
    </location>
</feature>
<dbReference type="InterPro" id="IPR041618">
    <property type="entry name" value="PKS_DE"/>
</dbReference>
<reference evidence="9 10" key="1">
    <citation type="submission" date="2017-02" db="EMBL/GenBank/DDBJ databases">
        <title>Draft Genome Sequence of Streptomyces tsukubaensis F601, a Producer of the immunosuppressant tacrolimus FK506.</title>
        <authorList>
            <person name="Zong G."/>
            <person name="Zhong C."/>
            <person name="Fu J."/>
            <person name="Qin R."/>
            <person name="Cao G."/>
        </authorList>
    </citation>
    <scope>NUCLEOTIDE SEQUENCE [LARGE SCALE GENOMIC DNA]</scope>
    <source>
        <strain evidence="9 10">F601</strain>
    </source>
</reference>
<dbReference type="InterPro" id="IPR036736">
    <property type="entry name" value="ACP-like_sf"/>
</dbReference>
<keyword evidence="1" id="KW-0596">Phosphopantetheine</keyword>
<dbReference type="SUPFAM" id="SSF51735">
    <property type="entry name" value="NAD(P)-binding Rossmann-fold domains"/>
    <property type="match status" value="2"/>
</dbReference>
<dbReference type="Pfam" id="PF00109">
    <property type="entry name" value="ketoacyl-synt"/>
    <property type="match status" value="1"/>
</dbReference>
<evidence type="ECO:0000313" key="10">
    <source>
        <dbReference type="Proteomes" id="UP000190539"/>
    </source>
</evidence>
<dbReference type="SMART" id="SM01294">
    <property type="entry name" value="PKS_PP_betabranch"/>
    <property type="match status" value="1"/>
</dbReference>
<dbReference type="InterPro" id="IPR013968">
    <property type="entry name" value="PKS_KR"/>
</dbReference>
<dbReference type="InterPro" id="IPR018201">
    <property type="entry name" value="Ketoacyl_synth_AS"/>
</dbReference>
<dbReference type="EMBL" id="MVFC01000083">
    <property type="protein sequence ID" value="OON70407.1"/>
    <property type="molecule type" value="Genomic_DNA"/>
</dbReference>
<dbReference type="Gene3D" id="3.40.47.10">
    <property type="match status" value="1"/>
</dbReference>
<feature type="compositionally biased region" description="Low complexity" evidence="6">
    <location>
        <begin position="13"/>
        <end position="24"/>
    </location>
</feature>
<dbReference type="STRING" id="83656.B1H18_34675"/>
<evidence type="ECO:0000256" key="1">
    <source>
        <dbReference type="ARBA" id="ARBA00022450"/>
    </source>
</evidence>
<keyword evidence="3" id="KW-0808">Transferase</keyword>
<dbReference type="InterPro" id="IPR009081">
    <property type="entry name" value="PP-bd_ACP"/>
</dbReference>
<dbReference type="SMART" id="SM00822">
    <property type="entry name" value="PKS_KR"/>
    <property type="match status" value="1"/>
</dbReference>
<feature type="region of interest" description="Disordered" evidence="6">
    <location>
        <begin position="1"/>
        <end position="33"/>
    </location>
</feature>
<dbReference type="Pfam" id="PF18369">
    <property type="entry name" value="PKS_DE"/>
    <property type="match status" value="1"/>
</dbReference>
<keyword evidence="10" id="KW-1185">Reference proteome</keyword>
<dbReference type="Gene3D" id="3.40.50.720">
    <property type="entry name" value="NAD(P)-binding Rossmann-like Domain"/>
    <property type="match status" value="1"/>
</dbReference>
<evidence type="ECO:0000256" key="2">
    <source>
        <dbReference type="ARBA" id="ARBA00022553"/>
    </source>
</evidence>
<organism evidence="9 10">
    <name type="scientific">Streptomyces tsukubensis</name>
    <dbReference type="NCBI Taxonomy" id="83656"/>
    <lineage>
        <taxon>Bacteria</taxon>
        <taxon>Bacillati</taxon>
        <taxon>Actinomycetota</taxon>
        <taxon>Actinomycetes</taxon>
        <taxon>Kitasatosporales</taxon>
        <taxon>Streptomycetaceae</taxon>
        <taxon>Streptomyces</taxon>
    </lineage>
</organism>